<feature type="chain" id="PRO_5046302097" evidence="2">
    <location>
        <begin position="19"/>
        <end position="147"/>
    </location>
</feature>
<name>A0ABR1ZJB1_9ROSI</name>
<evidence type="ECO:0000256" key="1">
    <source>
        <dbReference type="SAM" id="MobiDB-lite"/>
    </source>
</evidence>
<dbReference type="EMBL" id="JBBPBM010002011">
    <property type="protein sequence ID" value="KAK8480644.1"/>
    <property type="molecule type" value="Genomic_DNA"/>
</dbReference>
<proteinExistence type="predicted"/>
<protein>
    <submittedName>
        <fullName evidence="3">Uncharacterized protein</fullName>
    </submittedName>
</protein>
<evidence type="ECO:0000313" key="3">
    <source>
        <dbReference type="EMBL" id="KAK8480644.1"/>
    </source>
</evidence>
<gene>
    <name evidence="3" type="ORF">V6N12_013979</name>
</gene>
<evidence type="ECO:0000256" key="2">
    <source>
        <dbReference type="SAM" id="SignalP"/>
    </source>
</evidence>
<feature type="region of interest" description="Disordered" evidence="1">
    <location>
        <begin position="22"/>
        <end position="83"/>
    </location>
</feature>
<organism evidence="3 4">
    <name type="scientific">Hibiscus sabdariffa</name>
    <name type="common">roselle</name>
    <dbReference type="NCBI Taxonomy" id="183260"/>
    <lineage>
        <taxon>Eukaryota</taxon>
        <taxon>Viridiplantae</taxon>
        <taxon>Streptophyta</taxon>
        <taxon>Embryophyta</taxon>
        <taxon>Tracheophyta</taxon>
        <taxon>Spermatophyta</taxon>
        <taxon>Magnoliopsida</taxon>
        <taxon>eudicotyledons</taxon>
        <taxon>Gunneridae</taxon>
        <taxon>Pentapetalae</taxon>
        <taxon>rosids</taxon>
        <taxon>malvids</taxon>
        <taxon>Malvales</taxon>
        <taxon>Malvaceae</taxon>
        <taxon>Malvoideae</taxon>
        <taxon>Hibiscus</taxon>
    </lineage>
</organism>
<dbReference type="Proteomes" id="UP001472677">
    <property type="component" value="Unassembled WGS sequence"/>
</dbReference>
<accession>A0ABR1ZJB1</accession>
<reference evidence="3 4" key="1">
    <citation type="journal article" date="2024" name="G3 (Bethesda)">
        <title>Genome assembly of Hibiscus sabdariffa L. provides insights into metabolisms of medicinal natural products.</title>
        <authorList>
            <person name="Kim T."/>
        </authorList>
    </citation>
    <scope>NUCLEOTIDE SEQUENCE [LARGE SCALE GENOMIC DNA]</scope>
    <source>
        <strain evidence="3">TK-2024</strain>
        <tissue evidence="3">Old leaves</tissue>
    </source>
</reference>
<evidence type="ECO:0000313" key="4">
    <source>
        <dbReference type="Proteomes" id="UP001472677"/>
    </source>
</evidence>
<comment type="caution">
    <text evidence="3">The sequence shown here is derived from an EMBL/GenBank/DDBJ whole genome shotgun (WGS) entry which is preliminary data.</text>
</comment>
<keyword evidence="2" id="KW-0732">Signal</keyword>
<sequence length="147" mass="14907">MGHQDLVVVALVFMVVFGAFVADSSPSPPTPKAASPSKSPSSASPTSSFGKTSSPTSSSPPSSSPKPDGGAPNSSPEGEVVSSPPLMTIANELFGSLSRSPKTKNIVVDGENVGYGEDIPTPPPSNADVVKVTSFVNVVIVVGFFLF</sequence>
<feature type="signal peptide" evidence="2">
    <location>
        <begin position="1"/>
        <end position="18"/>
    </location>
</feature>
<feature type="compositionally biased region" description="Low complexity" evidence="1">
    <location>
        <begin position="32"/>
        <end position="83"/>
    </location>
</feature>
<keyword evidence="4" id="KW-1185">Reference proteome</keyword>